<dbReference type="RefSeq" id="WP_281044250.1">
    <property type="nucleotide sequence ID" value="NZ_JARYGZ010000001.1"/>
</dbReference>
<accession>A0ABT6N100</accession>
<evidence type="ECO:0000313" key="2">
    <source>
        <dbReference type="EMBL" id="MDH7638978.1"/>
    </source>
</evidence>
<evidence type="ECO:0000313" key="3">
    <source>
        <dbReference type="Proteomes" id="UP001160625"/>
    </source>
</evidence>
<protein>
    <submittedName>
        <fullName evidence="2">Uncharacterized protein</fullName>
    </submittedName>
</protein>
<keyword evidence="3" id="KW-1185">Reference proteome</keyword>
<feature type="region of interest" description="Disordered" evidence="1">
    <location>
        <begin position="1"/>
        <end position="25"/>
    </location>
</feature>
<feature type="compositionally biased region" description="Basic and acidic residues" evidence="1">
    <location>
        <begin position="7"/>
        <end position="22"/>
    </location>
</feature>
<dbReference type="Proteomes" id="UP001160625">
    <property type="component" value="Unassembled WGS sequence"/>
</dbReference>
<name>A0ABT6N100_9SPHN</name>
<sequence>MPALQANRDEGTMTHSSRDNKPVADSLTRPIIGIENRTAQEVFDIMCDRLRLAGQDRGEGNKERARQICAQARPDYAEGFLSGEYDDSSTEMRAVLLALSTQPPPVSAVRDILREIWLEASETIPPDGKEAAFAALGRIMTLTRQALAHSAVGEGYAVVPRDDLRDLRVYLEPARLREKADGLEGTIDRMPIRQLAKRVDEILARPIQAGEG</sequence>
<gene>
    <name evidence="2" type="ORF">QGN17_09575</name>
</gene>
<dbReference type="EMBL" id="JARYGZ010000001">
    <property type="protein sequence ID" value="MDH7638978.1"/>
    <property type="molecule type" value="Genomic_DNA"/>
</dbReference>
<reference evidence="2" key="1">
    <citation type="submission" date="2023-04" db="EMBL/GenBank/DDBJ databases">
        <title>Sphingomonas sp. MAHUQ-71 isolated from rice field.</title>
        <authorList>
            <person name="Huq M.A."/>
        </authorList>
    </citation>
    <scope>NUCLEOTIDE SEQUENCE</scope>
    <source>
        <strain evidence="2">MAHUQ-71</strain>
    </source>
</reference>
<organism evidence="2 3">
    <name type="scientific">Sphingomonas oryzagri</name>
    <dbReference type="NCBI Taxonomy" id="3042314"/>
    <lineage>
        <taxon>Bacteria</taxon>
        <taxon>Pseudomonadati</taxon>
        <taxon>Pseudomonadota</taxon>
        <taxon>Alphaproteobacteria</taxon>
        <taxon>Sphingomonadales</taxon>
        <taxon>Sphingomonadaceae</taxon>
        <taxon>Sphingomonas</taxon>
    </lineage>
</organism>
<proteinExistence type="predicted"/>
<evidence type="ECO:0000256" key="1">
    <source>
        <dbReference type="SAM" id="MobiDB-lite"/>
    </source>
</evidence>
<comment type="caution">
    <text evidence="2">The sequence shown here is derived from an EMBL/GenBank/DDBJ whole genome shotgun (WGS) entry which is preliminary data.</text>
</comment>